<keyword evidence="5" id="KW-1185">Reference proteome</keyword>
<dbReference type="PANTHER" id="PTHR48462">
    <property type="entry name" value="PROTEIN, PUTATIVE-RELATED"/>
    <property type="match status" value="1"/>
</dbReference>
<sequence>MAPSPGFLLWGLWWLGTNDAATWEGECSDSIGLIPDSLGRRDRRRLTKLLNAQVSCLVTPLPVWDPLLGLRGGAVVIRWRRRRGHMCERQRTTWQRQPQLSFWMGWPLRGRRVGEASHPGPEPGTPIGSERPPRERSPPPRAPAPGGAGAARGGRAYCPVAGCPCSDPARARGWANESSMRAHIDAHLAGSLDGDVPAAWMQARGRIRCPVCGLSVSERYGVHPTCRPEARAAAVDDVDAMEVDGLPCLPWLPYNLHVLTRALAAVAHRNDVAAWLELLMLPQCVLCAPGRGGRRHRKAAAAFTLDRLQRWQEGERLSLWESRPRRRPPRSGPLTPEERRDIATSWGREGFDLKACAALMSKGLCPQTEETAKALAALHPHRPLPSTPAMGDLPLPPALAPELVARCLRAFPVETAPGPTGLRVQHLRDACVAGGGDSFMAQLADVVNLMAQGRAPVGVAVKGGAEKAVHAVRAWSARHSGSSHKALLKLDFRNAFNCVSREEVLKQTVVHFPALARWAAWCYRQPSCLQFGDRALESSAGVQQGDPLGPLLFSLALQPLAAELRSDSLDLAVHFLDDGVLAGDFAPLGAALRLAQTRSRAIGLELNLDKCELVVFGAPNTQLLRPHFPANLLQRPDGSSRVLVNNFEFLGAAIGEDSYICAHTAARAAKAGELLDAVAELEAAALATFDGHVQRCFGDLTGLHLTAGQWRQAARGVGQAGLGLRASLVHAPAAYLASLGASLADCADIDRAFSAQAVHGSPAVAAALRALNRELPQDSALSLCEALAAKQRALSERVDLAGWEAQLVQASLVERAVLRSEAGLGARAFLAATPSGRTRLERPGLLLPQSPDDTHLARRRPADIYVPSLAGSPAALDFAITAPQRQETLALAGQEAGAAAAAYARHKEDHQSTARTCEAQGVTFVPMVAETTGNWDAGAAVVIKHVARAVAARTGEMPSLLHSLLLQELCVAARSHRAKAALRRRLATTALGDT</sequence>
<dbReference type="Pfam" id="PF00078">
    <property type="entry name" value="RVT_1"/>
    <property type="match status" value="1"/>
</dbReference>
<dbReference type="AlphaFoldDB" id="A0A812RK70"/>
<accession>A0A812RK70</accession>
<keyword evidence="2" id="KW-0732">Signal</keyword>
<feature type="chain" id="PRO_5032519768" description="Reverse transcriptase domain-containing protein" evidence="2">
    <location>
        <begin position="21"/>
        <end position="994"/>
    </location>
</feature>
<reference evidence="4" key="1">
    <citation type="submission" date="2021-02" db="EMBL/GenBank/DDBJ databases">
        <authorList>
            <person name="Dougan E. K."/>
            <person name="Rhodes N."/>
            <person name="Thang M."/>
            <person name="Chan C."/>
        </authorList>
    </citation>
    <scope>NUCLEOTIDE SEQUENCE</scope>
</reference>
<comment type="caution">
    <text evidence="4">The sequence shown here is derived from an EMBL/GenBank/DDBJ whole genome shotgun (WGS) entry which is preliminary data.</text>
</comment>
<dbReference type="PANTHER" id="PTHR48462:SF1">
    <property type="entry name" value="PROTEIN, PUTATIVE-RELATED"/>
    <property type="match status" value="1"/>
</dbReference>
<dbReference type="OrthoDB" id="7485566at2759"/>
<name>A0A812RK70_9DINO</name>
<dbReference type="Proteomes" id="UP000604046">
    <property type="component" value="Unassembled WGS sequence"/>
</dbReference>
<evidence type="ECO:0000259" key="3">
    <source>
        <dbReference type="Pfam" id="PF00078"/>
    </source>
</evidence>
<evidence type="ECO:0000313" key="5">
    <source>
        <dbReference type="Proteomes" id="UP000604046"/>
    </source>
</evidence>
<feature type="domain" description="Reverse transcriptase" evidence="3">
    <location>
        <begin position="481"/>
        <end position="651"/>
    </location>
</feature>
<feature type="signal peptide" evidence="2">
    <location>
        <begin position="1"/>
        <end position="20"/>
    </location>
</feature>
<proteinExistence type="predicted"/>
<dbReference type="EMBL" id="CAJNDS010002344">
    <property type="protein sequence ID" value="CAE7442534.1"/>
    <property type="molecule type" value="Genomic_DNA"/>
</dbReference>
<dbReference type="InterPro" id="IPR000477">
    <property type="entry name" value="RT_dom"/>
</dbReference>
<organism evidence="4 5">
    <name type="scientific">Symbiodinium natans</name>
    <dbReference type="NCBI Taxonomy" id="878477"/>
    <lineage>
        <taxon>Eukaryota</taxon>
        <taxon>Sar</taxon>
        <taxon>Alveolata</taxon>
        <taxon>Dinophyceae</taxon>
        <taxon>Suessiales</taxon>
        <taxon>Symbiodiniaceae</taxon>
        <taxon>Symbiodinium</taxon>
    </lineage>
</organism>
<evidence type="ECO:0000256" key="2">
    <source>
        <dbReference type="SAM" id="SignalP"/>
    </source>
</evidence>
<evidence type="ECO:0000313" key="4">
    <source>
        <dbReference type="EMBL" id="CAE7442534.1"/>
    </source>
</evidence>
<gene>
    <name evidence="4" type="ORF">SNAT2548_LOCUS24062</name>
</gene>
<evidence type="ECO:0000256" key="1">
    <source>
        <dbReference type="SAM" id="MobiDB-lite"/>
    </source>
</evidence>
<feature type="region of interest" description="Disordered" evidence="1">
    <location>
        <begin position="113"/>
        <end position="151"/>
    </location>
</feature>
<protein>
    <recommendedName>
        <fullName evidence="3">Reverse transcriptase domain-containing protein</fullName>
    </recommendedName>
</protein>